<dbReference type="RefSeq" id="WP_102244762.1">
    <property type="nucleotide sequence ID" value="NZ_CP025704.1"/>
</dbReference>
<protein>
    <submittedName>
        <fullName evidence="1">Uncharacterized protein</fullName>
    </submittedName>
</protein>
<sequence length="220" mass="25378">MEDYRISKNREEIIKLVQKKFESETSMTIWQKDPESGARTFKCEVKFASLDSYNGTFTVAIAEEQKATFNPKLETYFLLQVQDFVFKTKASVSVSSKKGSLAFQIPHDVRLKELRIHPRFYIPQEEKRFVSAKFESRDNNIPTVDVACPIYNISKTGICIIVSKETLSNIKLTETIELEGLSFFDSLTNEAKAIVRNARIYTKKGYLNDDYYALGLEFQF</sequence>
<dbReference type="AlphaFoldDB" id="A0A2K9NVC6"/>
<gene>
    <name evidence="1" type="ORF">C0V70_15420</name>
</gene>
<organism evidence="1 2">
    <name type="scientific">Bacteriovorax stolpii</name>
    <name type="common">Bdellovibrio stolpii</name>
    <dbReference type="NCBI Taxonomy" id="960"/>
    <lineage>
        <taxon>Bacteria</taxon>
        <taxon>Pseudomonadati</taxon>
        <taxon>Bdellovibrionota</taxon>
        <taxon>Bacteriovoracia</taxon>
        <taxon>Bacteriovoracales</taxon>
        <taxon>Bacteriovoracaceae</taxon>
        <taxon>Bacteriovorax</taxon>
    </lineage>
</organism>
<evidence type="ECO:0000313" key="2">
    <source>
        <dbReference type="Proteomes" id="UP000235584"/>
    </source>
</evidence>
<evidence type="ECO:0000313" key="1">
    <source>
        <dbReference type="EMBL" id="AUN99471.1"/>
    </source>
</evidence>
<dbReference type="KEGG" id="bsto:C0V70_15420"/>
<name>A0A2K9NVC6_BACTC</name>
<keyword evidence="2" id="KW-1185">Reference proteome</keyword>
<dbReference type="EMBL" id="CP025704">
    <property type="protein sequence ID" value="AUN99471.1"/>
    <property type="molecule type" value="Genomic_DNA"/>
</dbReference>
<dbReference type="Proteomes" id="UP000235584">
    <property type="component" value="Chromosome"/>
</dbReference>
<reference evidence="1 2" key="1">
    <citation type="submission" date="2018-01" db="EMBL/GenBank/DDBJ databases">
        <title>Complete genome sequence of Bacteriovorax stolpii DSM12778.</title>
        <authorList>
            <person name="Tang B."/>
            <person name="Chang J."/>
        </authorList>
    </citation>
    <scope>NUCLEOTIDE SEQUENCE [LARGE SCALE GENOMIC DNA]</scope>
    <source>
        <strain evidence="1 2">DSM 12778</strain>
    </source>
</reference>
<proteinExistence type="predicted"/>
<accession>A0A2K9NVC6</accession>